<organism evidence="1">
    <name type="scientific">marine sediment metagenome</name>
    <dbReference type="NCBI Taxonomy" id="412755"/>
    <lineage>
        <taxon>unclassified sequences</taxon>
        <taxon>metagenomes</taxon>
        <taxon>ecological metagenomes</taxon>
    </lineage>
</organism>
<name>X1EU42_9ZZZZ</name>
<feature type="non-terminal residue" evidence="1">
    <location>
        <position position="1"/>
    </location>
</feature>
<dbReference type="EMBL" id="BARU01005475">
    <property type="protein sequence ID" value="GAH36906.1"/>
    <property type="molecule type" value="Genomic_DNA"/>
</dbReference>
<protein>
    <submittedName>
        <fullName evidence="1">Uncharacterized protein</fullName>
    </submittedName>
</protein>
<dbReference type="AlphaFoldDB" id="X1EU42"/>
<accession>X1EU42</accession>
<reference evidence="1" key="1">
    <citation type="journal article" date="2014" name="Front. Microbiol.">
        <title>High frequency of phylogenetically diverse reductive dehalogenase-homologous genes in deep subseafloor sedimentary metagenomes.</title>
        <authorList>
            <person name="Kawai M."/>
            <person name="Futagami T."/>
            <person name="Toyoda A."/>
            <person name="Takaki Y."/>
            <person name="Nishi S."/>
            <person name="Hori S."/>
            <person name="Arai W."/>
            <person name="Tsubouchi T."/>
            <person name="Morono Y."/>
            <person name="Uchiyama I."/>
            <person name="Ito T."/>
            <person name="Fujiyama A."/>
            <person name="Inagaki F."/>
            <person name="Takami H."/>
        </authorList>
    </citation>
    <scope>NUCLEOTIDE SEQUENCE</scope>
    <source>
        <strain evidence="1">Expedition CK06-06</strain>
    </source>
</reference>
<feature type="non-terminal residue" evidence="1">
    <location>
        <position position="499"/>
    </location>
</feature>
<proteinExistence type="predicted"/>
<comment type="caution">
    <text evidence="1">The sequence shown here is derived from an EMBL/GenBank/DDBJ whole genome shotgun (WGS) entry which is preliminary data.</text>
</comment>
<evidence type="ECO:0000313" key="1">
    <source>
        <dbReference type="EMBL" id="GAH36906.1"/>
    </source>
</evidence>
<sequence>TSFVNQNNWKIFYSDGSGNVIELALGTDGQYLKSTGAGSAPIFDTPVGAGDMEKATYDTDNDAEIDVEGGGTEKDSWTQYAIPYLSNTTVFGEITIGTAEYCLTVNADATGYDFTALTYNSLTGNPSDRITAGTNISWSTDTLNVDDVFLLHAGDVASGVMDFGGCDSFEIPNKDASPSVTGQFILDTSVADMTNGALAFYDGASIRYVISLAAADIWSVDDYVIAYDADNDKFYMKEDATAGAGTFVGLTDTPANYTEAASKFLQVNATPNAIIFDTISVTDVSGAAASGANSDITSMSGLSGAIATPTNISMTGELDMTGANATIDLNPAATGNQQVINITPTATLAATSLWAGIKIDGDALDPLTGGPTYIHAISIDLSGVVSADTDALVIGGTYILLPTADTGLAFAHCWAFSEMTVDGLQIGFAALGGTNTLSATATYRGYWVDYDGVSRDNGAPILEGIRIELPANYANFGACFAAYYSGGGETVTICDGTYS</sequence>
<gene>
    <name evidence="1" type="ORF">S03H2_10668</name>
</gene>